<organism evidence="2 3">
    <name type="scientific">Parnassius apollo</name>
    <name type="common">Apollo butterfly</name>
    <name type="synonym">Papilio apollo</name>
    <dbReference type="NCBI Taxonomy" id="110799"/>
    <lineage>
        <taxon>Eukaryota</taxon>
        <taxon>Metazoa</taxon>
        <taxon>Ecdysozoa</taxon>
        <taxon>Arthropoda</taxon>
        <taxon>Hexapoda</taxon>
        <taxon>Insecta</taxon>
        <taxon>Pterygota</taxon>
        <taxon>Neoptera</taxon>
        <taxon>Endopterygota</taxon>
        <taxon>Lepidoptera</taxon>
        <taxon>Glossata</taxon>
        <taxon>Ditrysia</taxon>
        <taxon>Papilionoidea</taxon>
        <taxon>Papilionidae</taxon>
        <taxon>Parnassiinae</taxon>
        <taxon>Parnassini</taxon>
        <taxon>Parnassius</taxon>
        <taxon>Parnassius</taxon>
    </lineage>
</organism>
<feature type="compositionally biased region" description="Basic and acidic residues" evidence="1">
    <location>
        <begin position="35"/>
        <end position="49"/>
    </location>
</feature>
<evidence type="ECO:0000313" key="3">
    <source>
        <dbReference type="Proteomes" id="UP000691718"/>
    </source>
</evidence>
<accession>A0A8S3WDY8</accession>
<dbReference type="AlphaFoldDB" id="A0A8S3WDY8"/>
<keyword evidence="3" id="KW-1185">Reference proteome</keyword>
<proteinExistence type="predicted"/>
<feature type="compositionally biased region" description="Polar residues" evidence="1">
    <location>
        <begin position="16"/>
        <end position="34"/>
    </location>
</feature>
<feature type="region of interest" description="Disordered" evidence="1">
    <location>
        <begin position="16"/>
        <end position="58"/>
    </location>
</feature>
<reference evidence="2" key="1">
    <citation type="submission" date="2021-04" db="EMBL/GenBank/DDBJ databases">
        <authorList>
            <person name="Tunstrom K."/>
        </authorList>
    </citation>
    <scope>NUCLEOTIDE SEQUENCE</scope>
</reference>
<protein>
    <submittedName>
        <fullName evidence="2">(apollo) hypothetical protein</fullName>
    </submittedName>
</protein>
<evidence type="ECO:0000313" key="2">
    <source>
        <dbReference type="EMBL" id="CAG4953207.1"/>
    </source>
</evidence>
<evidence type="ECO:0000256" key="1">
    <source>
        <dbReference type="SAM" id="MobiDB-lite"/>
    </source>
</evidence>
<dbReference type="EMBL" id="CAJQZP010000287">
    <property type="protein sequence ID" value="CAG4953207.1"/>
    <property type="molecule type" value="Genomic_DNA"/>
</dbReference>
<gene>
    <name evidence="2" type="ORF">PAPOLLO_LOCUS4815</name>
</gene>
<sequence length="96" mass="10996">MDILNSIKKIKQNRVQEISNPATYPSSNPLSKSKANNERQYYKENKQDPVQRQNLQTPFVIKAPQPSSSQSVIIHDVQIHKPPQDNDIQAVTEEKD</sequence>
<dbReference type="Proteomes" id="UP000691718">
    <property type="component" value="Unassembled WGS sequence"/>
</dbReference>
<name>A0A8S3WDY8_PARAO</name>
<comment type="caution">
    <text evidence="2">The sequence shown here is derived from an EMBL/GenBank/DDBJ whole genome shotgun (WGS) entry which is preliminary data.</text>
</comment>